<dbReference type="EMBL" id="CP149782">
    <property type="protein sequence ID" value="WYF44618.1"/>
    <property type="molecule type" value="Genomic_DNA"/>
</dbReference>
<protein>
    <recommendedName>
        <fullName evidence="2">Lipoprotein</fullName>
    </recommendedName>
</protein>
<dbReference type="AlphaFoldDB" id="A0AAU6Q2Q8"/>
<evidence type="ECO:0008006" key="2">
    <source>
        <dbReference type="Google" id="ProtNLM"/>
    </source>
</evidence>
<dbReference type="PROSITE" id="PS51257">
    <property type="entry name" value="PROKAR_LIPOPROTEIN"/>
    <property type="match status" value="1"/>
</dbReference>
<sequence length="117" mass="12814">MRRAAFALGLLLLLTGCKREGTAESAEAEALDYVRIVAIAASNVYTESGQSIPPTPCTHPMFNMKKTSKFLKLGRCTVRYDSDQSYVVAALFNDDIAVISDVTGTRRVQVSELPEVR</sequence>
<organism evidence="1">
    <name type="scientific">Deinococcus sp. VB142</name>
    <dbReference type="NCBI Taxonomy" id="3112952"/>
    <lineage>
        <taxon>Bacteria</taxon>
        <taxon>Thermotogati</taxon>
        <taxon>Deinococcota</taxon>
        <taxon>Deinococci</taxon>
        <taxon>Deinococcales</taxon>
        <taxon>Deinococcaceae</taxon>
        <taxon>Deinococcus</taxon>
    </lineage>
</organism>
<name>A0AAU6Q2Q8_9DEIO</name>
<reference evidence="1" key="1">
    <citation type="submission" date="2024-03" db="EMBL/GenBank/DDBJ databases">
        <title>Deinococcus weizhi sp. nov., isolated from human skin.</title>
        <authorList>
            <person name="Wei Z."/>
            <person name="Tian F."/>
            <person name="Yang C."/>
            <person name="Xin L.T."/>
            <person name="Wen Z.J."/>
            <person name="Lan K.C."/>
            <person name="Yu L."/>
            <person name="Zhe W."/>
            <person name="Dan F.D."/>
            <person name="Jun W."/>
            <person name="Rui Z."/>
            <person name="Yong X.J."/>
            <person name="Ting Y."/>
            <person name="Wei X."/>
            <person name="Xu Z.G."/>
            <person name="Xin Z."/>
            <person name="Dong F.G."/>
            <person name="Ni X.M."/>
            <person name="Zheng M.G."/>
            <person name="Chun Y."/>
            <person name="Qian W.X."/>
        </authorList>
    </citation>
    <scope>NUCLEOTIDE SEQUENCE</scope>
    <source>
        <strain evidence="1">VB142</strain>
    </source>
</reference>
<accession>A0AAU6Q2Q8</accession>
<proteinExistence type="predicted"/>
<gene>
    <name evidence="1" type="ORF">WDJ50_00435</name>
</gene>
<evidence type="ECO:0000313" key="1">
    <source>
        <dbReference type="EMBL" id="WYF44618.1"/>
    </source>
</evidence>
<dbReference type="RefSeq" id="WP_339095806.1">
    <property type="nucleotide sequence ID" value="NZ_CP149782.1"/>
</dbReference>